<evidence type="ECO:0000256" key="1">
    <source>
        <dbReference type="ARBA" id="ARBA00004141"/>
    </source>
</evidence>
<feature type="transmembrane region" description="Helical" evidence="5">
    <location>
        <begin position="164"/>
        <end position="185"/>
    </location>
</feature>
<evidence type="ECO:0000256" key="4">
    <source>
        <dbReference type="ARBA" id="ARBA00023136"/>
    </source>
</evidence>
<dbReference type="Pfam" id="PF01061">
    <property type="entry name" value="ABC2_membrane"/>
    <property type="match status" value="1"/>
</dbReference>
<dbReference type="InterPro" id="IPR013525">
    <property type="entry name" value="ABC2_TM"/>
</dbReference>
<dbReference type="RefSeq" id="WP_034575108.1">
    <property type="nucleotide sequence ID" value="NZ_NBZD01000003.1"/>
</dbReference>
<evidence type="ECO:0000256" key="3">
    <source>
        <dbReference type="ARBA" id="ARBA00022989"/>
    </source>
</evidence>
<comment type="caution">
    <text evidence="7">The sequence shown here is derived from an EMBL/GenBank/DDBJ whole genome shotgun (WGS) entry which is preliminary data.</text>
</comment>
<feature type="transmembrane region" description="Helical" evidence="5">
    <location>
        <begin position="20"/>
        <end position="38"/>
    </location>
</feature>
<feature type="domain" description="ABC-2 type transporter transmembrane" evidence="6">
    <location>
        <begin position="6"/>
        <end position="206"/>
    </location>
</feature>
<dbReference type="EMBL" id="NBZD01000003">
    <property type="protein sequence ID" value="PNH18375.1"/>
    <property type="molecule type" value="Genomic_DNA"/>
</dbReference>
<feature type="transmembrane region" description="Helical" evidence="5">
    <location>
        <begin position="50"/>
        <end position="76"/>
    </location>
</feature>
<evidence type="ECO:0000313" key="7">
    <source>
        <dbReference type="EMBL" id="PNH18375.1"/>
    </source>
</evidence>
<dbReference type="AlphaFoldDB" id="A0A2J8B0U0"/>
<evidence type="ECO:0000256" key="5">
    <source>
        <dbReference type="SAM" id="Phobius"/>
    </source>
</evidence>
<evidence type="ECO:0000313" key="8">
    <source>
        <dbReference type="Proteomes" id="UP000236394"/>
    </source>
</evidence>
<accession>A0A2J8B0U0</accession>
<name>A0A2J8B0U0_9FIRM</name>
<evidence type="ECO:0000259" key="6">
    <source>
        <dbReference type="Pfam" id="PF01061"/>
    </source>
</evidence>
<keyword evidence="2 5" id="KW-0812">Transmembrane</keyword>
<dbReference type="GO" id="GO:0140359">
    <property type="term" value="F:ABC-type transporter activity"/>
    <property type="evidence" value="ECO:0007669"/>
    <property type="project" value="InterPro"/>
</dbReference>
<feature type="transmembrane region" description="Helical" evidence="5">
    <location>
        <begin position="131"/>
        <end position="152"/>
    </location>
</feature>
<feature type="transmembrane region" description="Helical" evidence="5">
    <location>
        <begin position="97"/>
        <end position="119"/>
    </location>
</feature>
<comment type="subcellular location">
    <subcellularLocation>
        <location evidence="1">Membrane</location>
        <topology evidence="1">Multi-pass membrane protein</topology>
    </subcellularLocation>
</comment>
<keyword evidence="4 5" id="KW-0472">Membrane</keyword>
<proteinExistence type="predicted"/>
<dbReference type="Proteomes" id="UP000236394">
    <property type="component" value="Unassembled WGS sequence"/>
</dbReference>
<keyword evidence="3 5" id="KW-1133">Transmembrane helix</keyword>
<organism evidence="7 8">
    <name type="scientific">Mageeibacillus indolicus</name>
    <dbReference type="NCBI Taxonomy" id="884684"/>
    <lineage>
        <taxon>Bacteria</taxon>
        <taxon>Bacillati</taxon>
        <taxon>Bacillota</taxon>
        <taxon>Clostridia</taxon>
        <taxon>Eubacteriales</taxon>
        <taxon>Oscillospiraceae</taxon>
        <taxon>Mageeibacillus</taxon>
    </lineage>
</organism>
<reference evidence="8" key="1">
    <citation type="submission" date="2017-04" db="EMBL/GenBank/DDBJ databases">
        <authorList>
            <person name="Bumgarner R.E."/>
            <person name="Fredricks D.N."/>
            <person name="Srinivasan S."/>
        </authorList>
    </citation>
    <scope>NUCLEOTIDE SEQUENCE [LARGE SCALE GENOMIC DNA]</scope>
    <source>
        <strain evidence="8">KA00405</strain>
    </source>
</reference>
<feature type="transmembrane region" description="Helical" evidence="5">
    <location>
        <begin position="221"/>
        <end position="242"/>
    </location>
</feature>
<dbReference type="GO" id="GO:0016020">
    <property type="term" value="C:membrane"/>
    <property type="evidence" value="ECO:0007669"/>
    <property type="project" value="UniProtKB-SubCell"/>
</dbReference>
<gene>
    <name evidence="7" type="ORF">B7R76_05905</name>
</gene>
<evidence type="ECO:0000256" key="2">
    <source>
        <dbReference type="ARBA" id="ARBA00022692"/>
    </source>
</evidence>
<sequence length="250" mass="28245">MNKYTIKYEFLNALYNGYSFFFGAIFPIFLLHIIIYGLTDEVPAEYFGEVVTGLFIGMAVLVPLAAVFLNHVGTYANELEKNVPQRLKLFGFSDTNILLNKLVANGIFLFFCVAIYMVGTLPFLPIKLPRVHVILVWLVLIYLLGAELFLLAHGITSLVRRFAPAYLVSMTLYFLMMFLGGYMGLRQEKLPGLLRSVSDILPTTQMGNKFVDFWLGHDYNFASLVYSFLFFGALGALLNVVAHKTHARHS</sequence>
<protein>
    <submittedName>
        <fullName evidence="7">ABC transporter</fullName>
    </submittedName>
</protein>